<accession>A0A176S3J3</accession>
<dbReference type="EMBL" id="LUTY01000798">
    <property type="protein sequence ID" value="OAD22681.1"/>
    <property type="molecule type" value="Genomic_DNA"/>
</dbReference>
<sequence length="215" mass="24642">MSYPFVAKIKTLRLNDLIKHIHSVFEGLPDYRSGAPQTIYSIKDAALSAFSVFFMQCPSFLAHQRDMQEEKGINNAKSLFFIEKIPSDNWVRTLLDPVPPESIFPIFDYIFERLKQTGYLEQYKNINDNLLIPLDGTGYYSSNTIHCEKCSVKHRKNGIINYSHSAITPVIVSPDNNIVISLEPEFIVPQDGTQKPDCETKWRDAQMPLENLINQ</sequence>
<protein>
    <recommendedName>
        <fullName evidence="3">Transposase</fullName>
    </recommendedName>
</protein>
<proteinExistence type="predicted"/>
<reference evidence="1 2" key="1">
    <citation type="submission" date="2016-05" db="EMBL/GenBank/DDBJ databases">
        <title>Single-cell genome of chain-forming Candidatus Thiomargarita nelsonii and comparison to other large sulfur-oxidizing bacteria.</title>
        <authorList>
            <person name="Winkel M."/>
            <person name="Salman V."/>
            <person name="Woyke T."/>
            <person name="Schulz-Vogt H."/>
            <person name="Richter M."/>
            <person name="Flood B."/>
            <person name="Bailey J."/>
            <person name="Amann R."/>
            <person name="Mussmann M."/>
        </authorList>
    </citation>
    <scope>NUCLEOTIDE SEQUENCE [LARGE SCALE GENOMIC DNA]</scope>
    <source>
        <strain evidence="1 2">THI036</strain>
    </source>
</reference>
<gene>
    <name evidence="1" type="ORF">THIOM_001504</name>
</gene>
<dbReference type="AlphaFoldDB" id="A0A176S3J3"/>
<name>A0A176S3J3_9GAMM</name>
<evidence type="ECO:0000313" key="2">
    <source>
        <dbReference type="Proteomes" id="UP000076962"/>
    </source>
</evidence>
<evidence type="ECO:0000313" key="1">
    <source>
        <dbReference type="EMBL" id="OAD22681.1"/>
    </source>
</evidence>
<comment type="caution">
    <text evidence="1">The sequence shown here is derived from an EMBL/GenBank/DDBJ whole genome shotgun (WGS) entry which is preliminary data.</text>
</comment>
<organism evidence="1 2">
    <name type="scientific">Candidatus Thiomargarita nelsonii</name>
    <dbReference type="NCBI Taxonomy" id="1003181"/>
    <lineage>
        <taxon>Bacteria</taxon>
        <taxon>Pseudomonadati</taxon>
        <taxon>Pseudomonadota</taxon>
        <taxon>Gammaproteobacteria</taxon>
        <taxon>Thiotrichales</taxon>
        <taxon>Thiotrichaceae</taxon>
        <taxon>Thiomargarita</taxon>
    </lineage>
</organism>
<keyword evidence="2" id="KW-1185">Reference proteome</keyword>
<evidence type="ECO:0008006" key="3">
    <source>
        <dbReference type="Google" id="ProtNLM"/>
    </source>
</evidence>
<dbReference type="PATRIC" id="fig|1003181.4.peg.2099"/>
<dbReference type="Proteomes" id="UP000076962">
    <property type="component" value="Unassembled WGS sequence"/>
</dbReference>